<feature type="transmembrane region" description="Helical" evidence="5">
    <location>
        <begin position="286"/>
        <end position="305"/>
    </location>
</feature>
<proteinExistence type="predicted"/>
<sequence>MLGKSIKGILEQIKIWHEENKENPLWGAYGVFLIIISVVLGCMLLFMESIRGSLIISIFIIGLVGIFINPFIGVVGTVLVYFFLPGGAWYMAGSEWMHPILVFMVLTTICWLLKMLTTRNMSISCPSQVWILILMLLSMISSSFFAGYPAVSWKLNNDFFNLMLIFFIFVNLINSPNRLNLVFWIIALCCGYLSLQGCRSFFMTGYDRLENIGEAQLKGSNELSSALAMVIPFLFYKFFSKKKWEKIFALLIFPIMFCIVIASSRGASLQVALMIILILFKTKLSSRVWIFMGITVLIVLSFAPAQYWERMKTLKNCQSEESAFSRIELYKAGWSMWKDYPILGVGPGNFRYICKQYYQGPGSKARVSHNTYFQLLSETGIIGFLLYMLFIFLILKDLRFVRQRYALVEVDGIQIKNIALALEISLYGFLLYWMFGDRVYYVLPYFFYALSVALKNITKSLEVTD</sequence>
<evidence type="ECO:0000256" key="2">
    <source>
        <dbReference type="ARBA" id="ARBA00022692"/>
    </source>
</evidence>
<evidence type="ECO:0000256" key="1">
    <source>
        <dbReference type="ARBA" id="ARBA00004141"/>
    </source>
</evidence>
<keyword evidence="2 5" id="KW-0812">Transmembrane</keyword>
<name>A0A2M7J9R6_9BACT</name>
<feature type="transmembrane region" description="Helical" evidence="5">
    <location>
        <begin position="247"/>
        <end position="280"/>
    </location>
</feature>
<reference evidence="8" key="1">
    <citation type="submission" date="2017-09" db="EMBL/GenBank/DDBJ databases">
        <title>Depth-based differentiation of microbial function through sediment-hosted aquifers and enrichment of novel symbionts in the deep terrestrial subsurface.</title>
        <authorList>
            <person name="Probst A.J."/>
            <person name="Ladd B."/>
            <person name="Jarett J.K."/>
            <person name="Geller-Mcgrath D.E."/>
            <person name="Sieber C.M.K."/>
            <person name="Emerson J.B."/>
            <person name="Anantharaman K."/>
            <person name="Thomas B.C."/>
            <person name="Malmstrom R."/>
            <person name="Stieglmeier M."/>
            <person name="Klingl A."/>
            <person name="Woyke T."/>
            <person name="Ryan C.M."/>
            <person name="Banfield J.F."/>
        </authorList>
    </citation>
    <scope>NUCLEOTIDE SEQUENCE [LARGE SCALE GENOMIC DNA]</scope>
</reference>
<evidence type="ECO:0000313" key="8">
    <source>
        <dbReference type="Proteomes" id="UP000229297"/>
    </source>
</evidence>
<feature type="transmembrane region" description="Helical" evidence="5">
    <location>
        <begin position="223"/>
        <end position="240"/>
    </location>
</feature>
<dbReference type="Proteomes" id="UP000229297">
    <property type="component" value="Unassembled WGS sequence"/>
</dbReference>
<dbReference type="GO" id="GO:0016020">
    <property type="term" value="C:membrane"/>
    <property type="evidence" value="ECO:0007669"/>
    <property type="project" value="UniProtKB-SubCell"/>
</dbReference>
<feature type="transmembrane region" description="Helical" evidence="5">
    <location>
        <begin position="129"/>
        <end position="151"/>
    </location>
</feature>
<gene>
    <name evidence="7" type="ORF">COZ71_08490</name>
</gene>
<evidence type="ECO:0000256" key="4">
    <source>
        <dbReference type="ARBA" id="ARBA00023136"/>
    </source>
</evidence>
<feature type="transmembrane region" description="Helical" evidence="5">
    <location>
        <begin position="415"/>
        <end position="433"/>
    </location>
</feature>
<accession>A0A2M7J9R6</accession>
<dbReference type="EMBL" id="PFIC01000237">
    <property type="protein sequence ID" value="PIX16121.1"/>
    <property type="molecule type" value="Genomic_DNA"/>
</dbReference>
<evidence type="ECO:0000259" key="6">
    <source>
        <dbReference type="Pfam" id="PF04932"/>
    </source>
</evidence>
<evidence type="ECO:0000313" key="7">
    <source>
        <dbReference type="EMBL" id="PIX16121.1"/>
    </source>
</evidence>
<dbReference type="Pfam" id="PF04932">
    <property type="entry name" value="Wzy_C"/>
    <property type="match status" value="1"/>
</dbReference>
<protein>
    <recommendedName>
        <fullName evidence="6">O-antigen ligase-related domain-containing protein</fullName>
    </recommendedName>
</protein>
<feature type="transmembrane region" description="Helical" evidence="5">
    <location>
        <begin position="26"/>
        <end position="47"/>
    </location>
</feature>
<dbReference type="PANTHER" id="PTHR37422:SF13">
    <property type="entry name" value="LIPOPOLYSACCHARIDE BIOSYNTHESIS PROTEIN PA4999-RELATED"/>
    <property type="match status" value="1"/>
</dbReference>
<feature type="transmembrane region" description="Helical" evidence="5">
    <location>
        <begin position="181"/>
        <end position="203"/>
    </location>
</feature>
<evidence type="ECO:0000256" key="5">
    <source>
        <dbReference type="SAM" id="Phobius"/>
    </source>
</evidence>
<feature type="domain" description="O-antigen ligase-related" evidence="6">
    <location>
        <begin position="252"/>
        <end position="388"/>
    </location>
</feature>
<feature type="transmembrane region" description="Helical" evidence="5">
    <location>
        <begin position="372"/>
        <end position="395"/>
    </location>
</feature>
<dbReference type="InterPro" id="IPR051533">
    <property type="entry name" value="WaaL-like"/>
</dbReference>
<evidence type="ECO:0000256" key="3">
    <source>
        <dbReference type="ARBA" id="ARBA00022989"/>
    </source>
</evidence>
<feature type="transmembrane region" description="Helical" evidence="5">
    <location>
        <begin position="157"/>
        <end position="174"/>
    </location>
</feature>
<keyword evidence="3 5" id="KW-1133">Transmembrane helix</keyword>
<feature type="transmembrane region" description="Helical" evidence="5">
    <location>
        <begin position="54"/>
        <end position="84"/>
    </location>
</feature>
<dbReference type="InterPro" id="IPR007016">
    <property type="entry name" value="O-antigen_ligase-rel_domated"/>
</dbReference>
<dbReference type="PANTHER" id="PTHR37422">
    <property type="entry name" value="TEICHURONIC ACID BIOSYNTHESIS PROTEIN TUAE"/>
    <property type="match status" value="1"/>
</dbReference>
<comment type="caution">
    <text evidence="7">The sequence shown here is derived from an EMBL/GenBank/DDBJ whole genome shotgun (WGS) entry which is preliminary data.</text>
</comment>
<keyword evidence="4 5" id="KW-0472">Membrane</keyword>
<feature type="transmembrane region" description="Helical" evidence="5">
    <location>
        <begin position="440"/>
        <end position="458"/>
    </location>
</feature>
<dbReference type="AlphaFoldDB" id="A0A2M7J9R6"/>
<comment type="subcellular location">
    <subcellularLocation>
        <location evidence="1">Membrane</location>
        <topology evidence="1">Multi-pass membrane protein</topology>
    </subcellularLocation>
</comment>
<feature type="transmembrane region" description="Helical" evidence="5">
    <location>
        <begin position="96"/>
        <end position="117"/>
    </location>
</feature>
<organism evidence="7 8">
    <name type="scientific">Candidatus Desantisbacteria bacterium CG_4_8_14_3_um_filter_40_12</name>
    <dbReference type="NCBI Taxonomy" id="1974545"/>
    <lineage>
        <taxon>Bacteria</taxon>
        <taxon>Candidatus Desantisiibacteriota</taxon>
    </lineage>
</organism>